<dbReference type="OrthoDB" id="9798107at2"/>
<dbReference type="InterPro" id="IPR050792">
    <property type="entry name" value="ADP-ribosylglycohydrolase"/>
</dbReference>
<dbReference type="AlphaFoldDB" id="A0A2S0M897"/>
<gene>
    <name evidence="2" type="ORF">C6Y28_08610</name>
</gene>
<dbReference type="PANTHER" id="PTHR16222:SF12">
    <property type="entry name" value="ADP-RIBOSYLGLYCOHYDROLASE-RELATED"/>
    <property type="match status" value="1"/>
</dbReference>
<keyword evidence="1" id="KW-0460">Magnesium</keyword>
<accession>A0A2S0M897</accession>
<keyword evidence="1" id="KW-0479">Metal-binding</keyword>
<protein>
    <recommendedName>
        <fullName evidence="4">ADP-ribosylglycohydrolase</fullName>
    </recommendedName>
</protein>
<evidence type="ECO:0000313" key="2">
    <source>
        <dbReference type="EMBL" id="AVO27663.1"/>
    </source>
</evidence>
<dbReference type="Pfam" id="PF03747">
    <property type="entry name" value="ADP_ribosyl_GH"/>
    <property type="match status" value="1"/>
</dbReference>
<feature type="binding site" evidence="1">
    <location>
        <position position="36"/>
    </location>
    <ligand>
        <name>Mg(2+)</name>
        <dbReference type="ChEBI" id="CHEBI:18420"/>
        <label>1</label>
    </ligand>
</feature>
<feature type="binding site" evidence="1">
    <location>
        <position position="216"/>
    </location>
    <ligand>
        <name>Mg(2+)</name>
        <dbReference type="ChEBI" id="CHEBI:18420"/>
        <label>1</label>
    </ligand>
</feature>
<dbReference type="InterPro" id="IPR005502">
    <property type="entry name" value="Ribosyl_crysJ1"/>
</dbReference>
<evidence type="ECO:0000313" key="3">
    <source>
        <dbReference type="Proteomes" id="UP000238358"/>
    </source>
</evidence>
<dbReference type="PANTHER" id="PTHR16222">
    <property type="entry name" value="ADP-RIBOSYLGLYCOHYDROLASE"/>
    <property type="match status" value="1"/>
</dbReference>
<dbReference type="RefSeq" id="WP_036220703.1">
    <property type="nucleotide sequence ID" value="NZ_CP027569.1"/>
</dbReference>
<dbReference type="GO" id="GO:0046872">
    <property type="term" value="F:metal ion binding"/>
    <property type="evidence" value="ECO:0007669"/>
    <property type="project" value="UniProtKB-KW"/>
</dbReference>
<proteinExistence type="predicted"/>
<reference evidence="2 3" key="1">
    <citation type="journal article" date="2018" name="Genome Announc.">
        <title>Complete genomes of two Megasphaera elsdenii strains, NCIMB 702410 and ATCC 25940.</title>
        <authorList>
            <person name="Hatmaker E.A."/>
            <person name="O'Dell K."/>
            <person name="Riley L.A."/>
            <person name="Klingeman D.M."/>
            <person name="Guss A.M."/>
        </authorList>
    </citation>
    <scope>NUCLEOTIDE SEQUENCE [LARGE SCALE GENOMIC DNA]</scope>
    <source>
        <strain evidence="2 3">NCIMB702410</strain>
    </source>
</reference>
<dbReference type="Gene3D" id="1.10.4080.10">
    <property type="entry name" value="ADP-ribosylation/Crystallin J1"/>
    <property type="match status" value="1"/>
</dbReference>
<evidence type="ECO:0008006" key="4">
    <source>
        <dbReference type="Google" id="ProtNLM"/>
    </source>
</evidence>
<feature type="binding site" evidence="1">
    <location>
        <position position="218"/>
    </location>
    <ligand>
        <name>Mg(2+)</name>
        <dbReference type="ChEBI" id="CHEBI:18420"/>
        <label>1</label>
    </ligand>
</feature>
<dbReference type="Proteomes" id="UP000238358">
    <property type="component" value="Chromosome"/>
</dbReference>
<name>A0A2S0M897_MEGEL</name>
<feature type="binding site" evidence="1">
    <location>
        <position position="35"/>
    </location>
    <ligand>
        <name>Mg(2+)</name>
        <dbReference type="ChEBI" id="CHEBI:18420"/>
        <label>1</label>
    </ligand>
</feature>
<evidence type="ECO:0000256" key="1">
    <source>
        <dbReference type="PIRSR" id="PIRSR605502-1"/>
    </source>
</evidence>
<comment type="cofactor">
    <cofactor evidence="1">
        <name>Mg(2+)</name>
        <dbReference type="ChEBI" id="CHEBI:18420"/>
    </cofactor>
    <text evidence="1">Binds 2 magnesium ions per subunit.</text>
</comment>
<sequence length="270" mass="29581">MKGAIIGDIAGSVYEFDKTADSLDFPLFTRASRFTDDTVTTVAVAAALMEGKASHCGYVGPLRRQLRYWCRKYPNAGFGGMFRRWFLADEAPAYGSYGNGAAMRVSPAGWVAASLDEAQELAELTAVVSHDHPQAIKGAVAVASAIFLARQGKGKAEIAAYLRKYFYDLSQTLAQIRPSYGFTCTTDDSVPEAIECFLEGTDYEDTIRKAIWLNGDTDTQAAIAGSIAEAYYGVPQALWQQALPYVDDEEMKGVIRQFYEKYIGSRGNSF</sequence>
<dbReference type="SUPFAM" id="SSF101478">
    <property type="entry name" value="ADP-ribosylglycohydrolase"/>
    <property type="match status" value="1"/>
</dbReference>
<dbReference type="InterPro" id="IPR036705">
    <property type="entry name" value="Ribosyl_crysJ1_sf"/>
</dbReference>
<feature type="binding site" evidence="1">
    <location>
        <position position="37"/>
    </location>
    <ligand>
        <name>Mg(2+)</name>
        <dbReference type="ChEBI" id="CHEBI:18420"/>
        <label>1</label>
    </ligand>
</feature>
<organism evidence="2 3">
    <name type="scientific">Megasphaera elsdenii</name>
    <dbReference type="NCBI Taxonomy" id="907"/>
    <lineage>
        <taxon>Bacteria</taxon>
        <taxon>Bacillati</taxon>
        <taxon>Bacillota</taxon>
        <taxon>Negativicutes</taxon>
        <taxon>Veillonellales</taxon>
        <taxon>Veillonellaceae</taxon>
        <taxon>Megasphaera</taxon>
    </lineage>
</organism>
<feature type="binding site" evidence="1">
    <location>
        <position position="219"/>
    </location>
    <ligand>
        <name>Mg(2+)</name>
        <dbReference type="ChEBI" id="CHEBI:18420"/>
        <label>1</label>
    </ligand>
</feature>
<dbReference type="EMBL" id="CP027569">
    <property type="protein sequence ID" value="AVO27663.1"/>
    <property type="molecule type" value="Genomic_DNA"/>
</dbReference>